<dbReference type="FunCoup" id="A0A1V8T3N7">
    <property type="interactions" value="239"/>
</dbReference>
<dbReference type="InterPro" id="IPR024388">
    <property type="entry name" value="Ribosomal_mL58"/>
</dbReference>
<dbReference type="Proteomes" id="UP000192596">
    <property type="component" value="Unassembled WGS sequence"/>
</dbReference>
<dbReference type="PANTHER" id="PTHR28266:SF1">
    <property type="entry name" value="LARGE RIBOSOMAL SUBUNIT PROTEIN ML58"/>
    <property type="match status" value="1"/>
</dbReference>
<evidence type="ECO:0000313" key="3">
    <source>
        <dbReference type="Proteomes" id="UP000192596"/>
    </source>
</evidence>
<reference evidence="3" key="1">
    <citation type="submission" date="2017-03" db="EMBL/GenBank/DDBJ databases">
        <title>Genomes of endolithic fungi from Antarctica.</title>
        <authorList>
            <person name="Coleine C."/>
            <person name="Masonjones S."/>
            <person name="Stajich J.E."/>
        </authorList>
    </citation>
    <scope>NUCLEOTIDE SEQUENCE [LARGE SCALE GENOMIC DNA]</scope>
    <source>
        <strain evidence="3">CCFEE 5527</strain>
    </source>
</reference>
<dbReference type="EMBL" id="NAJO01000017">
    <property type="protein sequence ID" value="OQO06025.1"/>
    <property type="molecule type" value="Genomic_DNA"/>
</dbReference>
<gene>
    <name evidence="2" type="ORF">B0A48_08613</name>
</gene>
<keyword evidence="3" id="KW-1185">Reference proteome</keyword>
<dbReference type="InParanoid" id="A0A1V8T3N7"/>
<dbReference type="GO" id="GO:0003735">
    <property type="term" value="F:structural constituent of ribosome"/>
    <property type="evidence" value="ECO:0007669"/>
    <property type="project" value="TreeGrafter"/>
</dbReference>
<dbReference type="AlphaFoldDB" id="A0A1V8T3N7"/>
<dbReference type="PANTHER" id="PTHR28266">
    <property type="entry name" value="54S RIBOSOMAL PROTEIN L20, MITOCHONDRIAL"/>
    <property type="match status" value="1"/>
</dbReference>
<feature type="compositionally biased region" description="Basic and acidic residues" evidence="1">
    <location>
        <begin position="195"/>
        <end position="211"/>
    </location>
</feature>
<sequence>MALSSLTQSLRPSLLSTTTSEWICHTCRRHQSSTRRTRKALRVKPDATFLPSKTETQDHIIFNPPSSAPSVYHTPQKFLPQNDPRRRLHSLSLNSSFVSPSRLGGSLPSQQPSASSLATVRPAYEKKYHLTQDQIAEIRRLRAEDPRTWTRVKLAEKFECSQFFVSLCCCAPEIKEERDKALKAVKAKWGKKKREAREDRQTRKEGWGRDT</sequence>
<evidence type="ECO:0000256" key="1">
    <source>
        <dbReference type="SAM" id="MobiDB-lite"/>
    </source>
</evidence>
<dbReference type="STRING" id="1507870.A0A1V8T3N7"/>
<protein>
    <submittedName>
        <fullName evidence="2">Uncharacterized protein</fullName>
    </submittedName>
</protein>
<comment type="caution">
    <text evidence="2">The sequence shown here is derived from an EMBL/GenBank/DDBJ whole genome shotgun (WGS) entry which is preliminary data.</text>
</comment>
<name>A0A1V8T3N7_9PEZI</name>
<accession>A0A1V8T3N7</accession>
<dbReference type="Pfam" id="PF12824">
    <property type="entry name" value="MRP-L20"/>
    <property type="match status" value="1"/>
</dbReference>
<proteinExistence type="predicted"/>
<feature type="compositionally biased region" description="Basic residues" evidence="1">
    <location>
        <begin position="185"/>
        <end position="194"/>
    </location>
</feature>
<evidence type="ECO:0000313" key="2">
    <source>
        <dbReference type="EMBL" id="OQO06025.1"/>
    </source>
</evidence>
<feature type="region of interest" description="Disordered" evidence="1">
    <location>
        <begin position="185"/>
        <end position="211"/>
    </location>
</feature>
<organism evidence="2 3">
    <name type="scientific">Cryoendolithus antarcticus</name>
    <dbReference type="NCBI Taxonomy" id="1507870"/>
    <lineage>
        <taxon>Eukaryota</taxon>
        <taxon>Fungi</taxon>
        <taxon>Dikarya</taxon>
        <taxon>Ascomycota</taxon>
        <taxon>Pezizomycotina</taxon>
        <taxon>Dothideomycetes</taxon>
        <taxon>Dothideomycetidae</taxon>
        <taxon>Cladosporiales</taxon>
        <taxon>Cladosporiaceae</taxon>
        <taxon>Cryoendolithus</taxon>
    </lineage>
</organism>
<dbReference type="GO" id="GO:0005762">
    <property type="term" value="C:mitochondrial large ribosomal subunit"/>
    <property type="evidence" value="ECO:0007669"/>
    <property type="project" value="TreeGrafter"/>
</dbReference>
<dbReference type="OrthoDB" id="6021263at2759"/>